<dbReference type="Proteomes" id="UP000184139">
    <property type="component" value="Unassembled WGS sequence"/>
</dbReference>
<dbReference type="Pfam" id="PF06097">
    <property type="entry name" value="DUF945"/>
    <property type="match status" value="1"/>
</dbReference>
<accession>A0A1M5XF98</accession>
<dbReference type="InterPro" id="IPR010352">
    <property type="entry name" value="DUF945"/>
</dbReference>
<keyword evidence="2" id="KW-1185">Reference proteome</keyword>
<dbReference type="OrthoDB" id="5405120at2"/>
<dbReference type="AlphaFoldDB" id="A0A1M5XF98"/>
<dbReference type="RefSeq" id="WP_073377414.1">
    <property type="nucleotide sequence ID" value="NZ_FQXS01000019.1"/>
</dbReference>
<reference evidence="1 2" key="1">
    <citation type="submission" date="2016-11" db="EMBL/GenBank/DDBJ databases">
        <authorList>
            <person name="Jaros S."/>
            <person name="Januszkiewicz K."/>
            <person name="Wedrychowicz H."/>
        </authorList>
    </citation>
    <scope>NUCLEOTIDE SEQUENCE [LARGE SCALE GENOMIC DNA]</scope>
    <source>
        <strain evidence="1 2">DSM 9705</strain>
    </source>
</reference>
<organism evidence="1 2">
    <name type="scientific">Desulfofustis glycolicus DSM 9705</name>
    <dbReference type="NCBI Taxonomy" id="1121409"/>
    <lineage>
        <taxon>Bacteria</taxon>
        <taxon>Pseudomonadati</taxon>
        <taxon>Thermodesulfobacteriota</taxon>
        <taxon>Desulfobulbia</taxon>
        <taxon>Desulfobulbales</taxon>
        <taxon>Desulfocapsaceae</taxon>
        <taxon>Desulfofustis</taxon>
    </lineage>
</organism>
<name>A0A1M5XF98_9BACT</name>
<gene>
    <name evidence="1" type="ORF">SAMN02745124_03020</name>
</gene>
<proteinExistence type="predicted"/>
<dbReference type="EMBL" id="FQXS01000019">
    <property type="protein sequence ID" value="SHH98228.1"/>
    <property type="molecule type" value="Genomic_DNA"/>
</dbReference>
<sequence length="438" mass="48472">MKKLTGIALVIVVVVILAAPLVNGLLMERVIRDAHDQANALYADSGSDVTLEIVRYHRGYLKSEIEWVLKLGQLSTVYGIDEIRFIDRAKHRLTGIVSETSLEKNHWYDELVAANQAGGDPLTITSRYHLSGAIESTIALASVDMVIEEERIRIGPGNLVVTSDSSFVSFKTTGTLQEINAGNFFHLTGVRLTSDLEKISTYIWEGDFLLEIEQGRMEEQTETVGFQAMRASYRLDFDKKQQLIAIDTEFSADELSNADLPIKRPRLRFDVTNLDAAGYERYMEAYSELAGSMLSDFGAHGDDHNEALKNKVTMTGMQLLAAGEQLLKKDLQIRVAELSATMPAGDINGNLTFRLRDDLSFMQLVPLANEPSLALQFFDLESALTMPATLIEDPAPLTAPLHPAMSTGFFVRDGDLLVHRAETRDGALYLNGAEVVLD</sequence>
<evidence type="ECO:0000313" key="1">
    <source>
        <dbReference type="EMBL" id="SHH98228.1"/>
    </source>
</evidence>
<evidence type="ECO:0000313" key="2">
    <source>
        <dbReference type="Proteomes" id="UP000184139"/>
    </source>
</evidence>
<protein>
    <submittedName>
        <fullName evidence="1">Uncharacterized conserved protein YdgA, DUF945 family</fullName>
    </submittedName>
</protein>